<dbReference type="Proteomes" id="UP000319525">
    <property type="component" value="Unassembled WGS sequence"/>
</dbReference>
<gene>
    <name evidence="2" type="ORF">MTE01_01570</name>
</gene>
<protein>
    <submittedName>
        <fullName evidence="2">Uncharacterized protein</fullName>
    </submittedName>
</protein>
<feature type="compositionally biased region" description="Basic and acidic residues" evidence="1">
    <location>
        <begin position="61"/>
        <end position="70"/>
    </location>
</feature>
<comment type="caution">
    <text evidence="2">The sequence shown here is derived from an EMBL/GenBank/DDBJ whole genome shotgun (WGS) entry which is preliminary data.</text>
</comment>
<proteinExistence type="predicted"/>
<feature type="region of interest" description="Disordered" evidence="1">
    <location>
        <begin position="32"/>
        <end position="70"/>
    </location>
</feature>
<sequence>MAVRDWTLSVHNTRTIFRNVRVLWTLNGWGGGRAREGRGGRARDGRVSGPAKAAPRAPRVSRREPRAGAA</sequence>
<feature type="compositionally biased region" description="Basic and acidic residues" evidence="1">
    <location>
        <begin position="33"/>
        <end position="46"/>
    </location>
</feature>
<accession>A0A4Y3QGD5</accession>
<organism evidence="2 3">
    <name type="scientific">Microbacterium testaceum</name>
    <name type="common">Aureobacterium testaceum</name>
    <name type="synonym">Brevibacterium testaceum</name>
    <dbReference type="NCBI Taxonomy" id="2033"/>
    <lineage>
        <taxon>Bacteria</taxon>
        <taxon>Bacillati</taxon>
        <taxon>Actinomycetota</taxon>
        <taxon>Actinomycetes</taxon>
        <taxon>Micrococcales</taxon>
        <taxon>Microbacteriaceae</taxon>
        <taxon>Microbacterium</taxon>
    </lineage>
</organism>
<evidence type="ECO:0000256" key="1">
    <source>
        <dbReference type="SAM" id="MobiDB-lite"/>
    </source>
</evidence>
<dbReference type="AlphaFoldDB" id="A0A4Y3QGD5"/>
<name>A0A4Y3QGD5_MICTE</name>
<evidence type="ECO:0000313" key="2">
    <source>
        <dbReference type="EMBL" id="GEB44212.1"/>
    </source>
</evidence>
<dbReference type="EMBL" id="BJML01000001">
    <property type="protein sequence ID" value="GEB44212.1"/>
    <property type="molecule type" value="Genomic_DNA"/>
</dbReference>
<evidence type="ECO:0000313" key="3">
    <source>
        <dbReference type="Proteomes" id="UP000319525"/>
    </source>
</evidence>
<reference evidence="2 3" key="1">
    <citation type="submission" date="2019-06" db="EMBL/GenBank/DDBJ databases">
        <title>Whole genome shotgun sequence of Microbacterium testaceum NBRC 12675.</title>
        <authorList>
            <person name="Hosoyama A."/>
            <person name="Uohara A."/>
            <person name="Ohji S."/>
            <person name="Ichikawa N."/>
        </authorList>
    </citation>
    <scope>NUCLEOTIDE SEQUENCE [LARGE SCALE GENOMIC DNA]</scope>
    <source>
        <strain evidence="2 3">NBRC 12675</strain>
    </source>
</reference>